<dbReference type="PANTHER" id="PTHR11269">
    <property type="entry name" value="PERIOD CIRCADIAN PROTEIN"/>
    <property type="match status" value="1"/>
</dbReference>
<evidence type="ECO:0000256" key="8">
    <source>
        <dbReference type="ARBA" id="ARBA00040849"/>
    </source>
</evidence>
<feature type="compositionally biased region" description="Polar residues" evidence="9">
    <location>
        <begin position="195"/>
        <end position="206"/>
    </location>
</feature>
<evidence type="ECO:0000313" key="12">
    <source>
        <dbReference type="Proteomes" id="UP000053268"/>
    </source>
</evidence>
<feature type="region of interest" description="Disordered" evidence="9">
    <location>
        <begin position="766"/>
        <end position="795"/>
    </location>
</feature>
<evidence type="ECO:0000256" key="4">
    <source>
        <dbReference type="ARBA" id="ARBA00023015"/>
    </source>
</evidence>
<evidence type="ECO:0000256" key="5">
    <source>
        <dbReference type="ARBA" id="ARBA00023108"/>
    </source>
</evidence>
<dbReference type="GO" id="GO:0005634">
    <property type="term" value="C:nucleus"/>
    <property type="evidence" value="ECO:0007669"/>
    <property type="project" value="UniProtKB-SubCell"/>
</dbReference>
<feature type="compositionally biased region" description="Low complexity" evidence="9">
    <location>
        <begin position="1164"/>
        <end position="1175"/>
    </location>
</feature>
<feature type="region of interest" description="Disordered" evidence="9">
    <location>
        <begin position="706"/>
        <end position="732"/>
    </location>
</feature>
<dbReference type="GO" id="GO:0043153">
    <property type="term" value="P:entrainment of circadian clock by photoperiod"/>
    <property type="evidence" value="ECO:0007669"/>
    <property type="project" value="TreeGrafter"/>
</dbReference>
<evidence type="ECO:0000256" key="3">
    <source>
        <dbReference type="ARBA" id="ARBA00022737"/>
    </source>
</evidence>
<comment type="subcellular location">
    <subcellularLocation>
        <location evidence="1">Nucleus</location>
    </subcellularLocation>
</comment>
<sequence>MTAPDPWCLLQTAIIKHVPNIEHKLPRQTGISTLGELAKKEGFFLLDLAGALPYSKIHEFSWFINMDNMDDSENNAKISDSAYSNSCSNSQSRRSSKSTHSGSNSSGSSGYGGKPSTSGYSSTNINQPPEKRLKDKDSKKKKQAQAEMLTEVRNERDDGLEETAPIFETPKEVIDNVVLLSSPALASPEKGSESMDISTVENTSSKGDAEPFDPATKSPVHKTLENTTNRTPLPFPDGFSCVISMQDGVVMYTTSSLTSTLGFPKDMWVGRSFIDFVHPRDRSAFASQITNGLAIPKNVNGTQEKVPERDNLVSSMVCRIRRYRDLASGFGVKNNAVSFLPFLLKLSFKNVNNEEGNDIYLVIQASPFFSAFKIPNEIVTKPVRFIIRHAANGTLEYLDPESVPYLGYLPQDVTNKDALHLYHPHDLIYLRQIYETIVKEGMSPRSKPYRMRAQNGDFVRLETEWSSFINPWSKKLEFVIGKHYIIEGPLNPDVFQSPDPNKVQKFSEEDKLKAQSLRESIIKILNEVLTKPAEVAKQQMSKRCQDIAKFMESLLEDQPKNDDDIRIEPQDPDHSYYERDSVMLGGISPHHDYNDSKSSTETPVSYNQLNYNDTLQRYFESHPSCSYEEYNTVTGENVLGMQDPKTNSKEGTSPSADIGDYGDCDVEPTMMDRNKQNFLGDYQPIRLTESVLSKHNAVMVKELVKIHRENRSSSKGEKEKNSNENRQKKKEHLARCNASFQPTSVGINMTPPQTQGVKRASKQIEQESGAHKHHCTAPRQTRRRQPTTTIPHTVTTPVTTTAAPTAWPSNPMNAFILGVGIPQQMSIVSPVAAMPGMFPMHYMQAHGPQMQASTSTNNAVPGPSSGQQYQEPTMQCMMYGQAVYGSPFMYSPINPQVTYPVPQNFVTAQGVQYVNNLNTLGLGTSNYVEACKTSLPMKTEKSHFGNTWKSRKRENEGNVQGSLLSNSSENASNMESGALSSDKSGTRKTPENSSDLSFFRTSYSVKSTKAVHDVTQADAGQGARPGKSEETTDKTDGESSYSSFYSSFFKTESGSAEESSDTKKLGKESKNNFDCGSSYPGFGAEQTKKGARRKMEPPWMEHVCVTSELIYKYQIQTKSMEEVLSCDKQKLKQLEQPSLVNEQLGQLYLDLQLEGVASRLTLEEGVTSSSSSGEETTVRVPKAPRKKREYSKLVMIYEENAPLPPPDSPAAASVS</sequence>
<dbReference type="Gene3D" id="3.30.450.20">
    <property type="entry name" value="PAS domain"/>
    <property type="match status" value="2"/>
</dbReference>
<dbReference type="GO" id="GO:0000122">
    <property type="term" value="P:negative regulation of transcription by RNA polymerase II"/>
    <property type="evidence" value="ECO:0007669"/>
    <property type="project" value="TreeGrafter"/>
</dbReference>
<organism evidence="11 12">
    <name type="scientific">Papilio xuthus</name>
    <name type="common">Asian swallowtail butterfly</name>
    <dbReference type="NCBI Taxonomy" id="66420"/>
    <lineage>
        <taxon>Eukaryota</taxon>
        <taxon>Metazoa</taxon>
        <taxon>Ecdysozoa</taxon>
        <taxon>Arthropoda</taxon>
        <taxon>Hexapoda</taxon>
        <taxon>Insecta</taxon>
        <taxon>Pterygota</taxon>
        <taxon>Neoptera</taxon>
        <taxon>Endopterygota</taxon>
        <taxon>Lepidoptera</taxon>
        <taxon>Glossata</taxon>
        <taxon>Ditrysia</taxon>
        <taxon>Papilionoidea</taxon>
        <taxon>Papilionidae</taxon>
        <taxon>Papilioninae</taxon>
        <taxon>Papilio</taxon>
    </lineage>
</organism>
<feature type="compositionally biased region" description="Basic and acidic residues" evidence="9">
    <location>
        <begin position="1026"/>
        <end position="1037"/>
    </location>
</feature>
<dbReference type="GO" id="GO:0005737">
    <property type="term" value="C:cytoplasm"/>
    <property type="evidence" value="ECO:0007669"/>
    <property type="project" value="TreeGrafter"/>
</dbReference>
<reference evidence="11 12" key="1">
    <citation type="journal article" date="2015" name="Nat. Commun.">
        <title>Outbred genome sequencing and CRISPR/Cas9 gene editing in butterflies.</title>
        <authorList>
            <person name="Li X."/>
            <person name="Fan D."/>
            <person name="Zhang W."/>
            <person name="Liu G."/>
            <person name="Zhang L."/>
            <person name="Zhao L."/>
            <person name="Fang X."/>
            <person name="Chen L."/>
            <person name="Dong Y."/>
            <person name="Chen Y."/>
            <person name="Ding Y."/>
            <person name="Zhao R."/>
            <person name="Feng M."/>
            <person name="Zhu Y."/>
            <person name="Feng Y."/>
            <person name="Jiang X."/>
            <person name="Zhu D."/>
            <person name="Xiang H."/>
            <person name="Feng X."/>
            <person name="Li S."/>
            <person name="Wang J."/>
            <person name="Zhang G."/>
            <person name="Kronforst M.R."/>
            <person name="Wang W."/>
        </authorList>
    </citation>
    <scope>NUCLEOTIDE SEQUENCE [LARGE SCALE GENOMIC DNA]</scope>
    <source>
        <strain evidence="11">Ya'a_city_454_Px</strain>
        <tissue evidence="11">Whole body</tissue>
    </source>
</reference>
<dbReference type="CDD" id="cd00130">
    <property type="entry name" value="PAS"/>
    <property type="match status" value="2"/>
</dbReference>
<dbReference type="InterPro" id="IPR048814">
    <property type="entry name" value="Per1-3_PAS-A"/>
</dbReference>
<keyword evidence="2" id="KW-0597">Phosphoprotein</keyword>
<evidence type="ECO:0000256" key="6">
    <source>
        <dbReference type="ARBA" id="ARBA00023163"/>
    </source>
</evidence>
<dbReference type="PROSITE" id="PS50112">
    <property type="entry name" value="PAS"/>
    <property type="match status" value="2"/>
</dbReference>
<keyword evidence="6" id="KW-0804">Transcription</keyword>
<evidence type="ECO:0000256" key="7">
    <source>
        <dbReference type="ARBA" id="ARBA00023242"/>
    </source>
</evidence>
<keyword evidence="7" id="KW-0539">Nucleus</keyword>
<feature type="region of interest" description="Disordered" evidence="9">
    <location>
        <begin position="1015"/>
        <end position="1041"/>
    </location>
</feature>
<dbReference type="EMBL" id="KQ459605">
    <property type="protein sequence ID" value="KPI91925.1"/>
    <property type="molecule type" value="Genomic_DNA"/>
</dbReference>
<evidence type="ECO:0000256" key="1">
    <source>
        <dbReference type="ARBA" id="ARBA00004123"/>
    </source>
</evidence>
<evidence type="ECO:0000256" key="9">
    <source>
        <dbReference type="SAM" id="MobiDB-lite"/>
    </source>
</evidence>
<feature type="region of interest" description="Disordered" evidence="9">
    <location>
        <begin position="640"/>
        <end position="659"/>
    </location>
</feature>
<feature type="region of interest" description="Disordered" evidence="9">
    <location>
        <begin position="1164"/>
        <end position="1186"/>
    </location>
</feature>
<dbReference type="AlphaFoldDB" id="A0A194PLE4"/>
<dbReference type="PANTHER" id="PTHR11269:SF16">
    <property type="entry name" value="PERIOD CIRCADIAN PROTEIN"/>
    <property type="match status" value="1"/>
</dbReference>
<feature type="region of interest" description="Disordered" evidence="9">
    <location>
        <begin position="185"/>
        <end position="231"/>
    </location>
</feature>
<dbReference type="InterPro" id="IPR050760">
    <property type="entry name" value="Period_circadian_regulator"/>
</dbReference>
<keyword evidence="5" id="KW-0090">Biological rhythms</keyword>
<dbReference type="Proteomes" id="UP000053268">
    <property type="component" value="Unassembled WGS sequence"/>
</dbReference>
<keyword evidence="3" id="KW-0677">Repeat</keyword>
<dbReference type="GO" id="GO:0001222">
    <property type="term" value="F:transcription corepressor binding"/>
    <property type="evidence" value="ECO:0007669"/>
    <property type="project" value="TreeGrafter"/>
</dbReference>
<feature type="compositionally biased region" description="Basic residues" evidence="9">
    <location>
        <begin position="771"/>
        <end position="785"/>
    </location>
</feature>
<feature type="region of interest" description="Disordered" evidence="9">
    <location>
        <begin position="584"/>
        <end position="604"/>
    </location>
</feature>
<evidence type="ECO:0000259" key="10">
    <source>
        <dbReference type="PROSITE" id="PS50112"/>
    </source>
</evidence>
<feature type="compositionally biased region" description="Basic and acidic residues" evidence="9">
    <location>
        <begin position="706"/>
        <end position="726"/>
    </location>
</feature>
<feature type="compositionally biased region" description="Low complexity" evidence="9">
    <location>
        <begin position="786"/>
        <end position="795"/>
    </location>
</feature>
<dbReference type="InterPro" id="IPR022728">
    <property type="entry name" value="Period_circadian-like_C"/>
</dbReference>
<dbReference type="Pfam" id="PF21353">
    <property type="entry name" value="Per3-like_PAS-A"/>
    <property type="match status" value="1"/>
</dbReference>
<name>A0A194PLE4_PAPXU</name>
<feature type="domain" description="PAS" evidence="10">
    <location>
        <begin position="391"/>
        <end position="441"/>
    </location>
</feature>
<accession>A0A194PLE4</accession>
<protein>
    <recommendedName>
        <fullName evidence="8">Period circadian protein</fullName>
    </recommendedName>
</protein>
<feature type="domain" description="PAS" evidence="10">
    <location>
        <begin position="247"/>
        <end position="296"/>
    </location>
</feature>
<dbReference type="Gene3D" id="1.20.5.770">
    <property type="entry name" value="Single helix bin"/>
    <property type="match status" value="1"/>
</dbReference>
<feature type="compositionally biased region" description="Low complexity" evidence="9">
    <location>
        <begin position="961"/>
        <end position="978"/>
    </location>
</feature>
<dbReference type="SUPFAM" id="SSF55785">
    <property type="entry name" value="PYP-like sensor domain (PAS domain)"/>
    <property type="match status" value="2"/>
</dbReference>
<keyword evidence="4" id="KW-0805">Transcription regulation</keyword>
<dbReference type="Pfam" id="PF12114">
    <property type="entry name" value="Period_C"/>
    <property type="match status" value="1"/>
</dbReference>
<feature type="compositionally biased region" description="Basic and acidic residues" evidence="9">
    <location>
        <begin position="129"/>
        <end position="138"/>
    </location>
</feature>
<evidence type="ECO:0000313" key="11">
    <source>
        <dbReference type="EMBL" id="KPI91925.1"/>
    </source>
</evidence>
<proteinExistence type="predicted"/>
<dbReference type="GO" id="GO:0032922">
    <property type="term" value="P:circadian regulation of gene expression"/>
    <property type="evidence" value="ECO:0007669"/>
    <property type="project" value="TreeGrafter"/>
</dbReference>
<feature type="region of interest" description="Disordered" evidence="9">
    <location>
        <begin position="81"/>
        <end position="158"/>
    </location>
</feature>
<dbReference type="InterPro" id="IPR000014">
    <property type="entry name" value="PAS"/>
</dbReference>
<dbReference type="InterPro" id="IPR035965">
    <property type="entry name" value="PAS-like_dom_sf"/>
</dbReference>
<dbReference type="GO" id="GO:0000976">
    <property type="term" value="F:transcription cis-regulatory region binding"/>
    <property type="evidence" value="ECO:0007669"/>
    <property type="project" value="TreeGrafter"/>
</dbReference>
<dbReference type="Pfam" id="PF14598">
    <property type="entry name" value="PAS_11"/>
    <property type="match status" value="1"/>
</dbReference>
<dbReference type="STRING" id="66420.A0A194PLE4"/>
<gene>
    <name evidence="11" type="ORF">RR46_08351</name>
</gene>
<evidence type="ECO:0000256" key="2">
    <source>
        <dbReference type="ARBA" id="ARBA00022553"/>
    </source>
</evidence>
<dbReference type="SMART" id="SM00091">
    <property type="entry name" value="PAS"/>
    <property type="match status" value="2"/>
</dbReference>
<feature type="region of interest" description="Disordered" evidence="9">
    <location>
        <begin position="939"/>
        <end position="995"/>
    </location>
</feature>
<keyword evidence="12" id="KW-1185">Reference proteome</keyword>
<feature type="compositionally biased region" description="Low complexity" evidence="9">
    <location>
        <begin position="81"/>
        <end position="123"/>
    </location>
</feature>